<protein>
    <submittedName>
        <fullName evidence="1">Uncharacterized protein</fullName>
    </submittedName>
</protein>
<evidence type="ECO:0000313" key="1">
    <source>
        <dbReference type="EMBL" id="GAV01317.1"/>
    </source>
</evidence>
<dbReference type="Proteomes" id="UP000186922">
    <property type="component" value="Unassembled WGS sequence"/>
</dbReference>
<accession>A0A1D1VI32</accession>
<name>A0A1D1VI32_RAMVA</name>
<organism evidence="1 2">
    <name type="scientific">Ramazzottius varieornatus</name>
    <name type="common">Water bear</name>
    <name type="synonym">Tardigrade</name>
    <dbReference type="NCBI Taxonomy" id="947166"/>
    <lineage>
        <taxon>Eukaryota</taxon>
        <taxon>Metazoa</taxon>
        <taxon>Ecdysozoa</taxon>
        <taxon>Tardigrada</taxon>
        <taxon>Eutardigrada</taxon>
        <taxon>Parachela</taxon>
        <taxon>Hypsibioidea</taxon>
        <taxon>Ramazzottiidae</taxon>
        <taxon>Ramazzottius</taxon>
    </lineage>
</organism>
<comment type="caution">
    <text evidence="1">The sequence shown here is derived from an EMBL/GenBank/DDBJ whole genome shotgun (WGS) entry which is preliminary data.</text>
</comment>
<sequence length="58" mass="6444">LRSSKSSPVTVADFSRNVPVHNSLFQTMLTRAVLATDLVHVRQSRCSTGKLVMRQETS</sequence>
<dbReference type="AlphaFoldDB" id="A0A1D1VI32"/>
<evidence type="ECO:0000313" key="2">
    <source>
        <dbReference type="Proteomes" id="UP000186922"/>
    </source>
</evidence>
<keyword evidence="2" id="KW-1185">Reference proteome</keyword>
<proteinExistence type="predicted"/>
<dbReference type="EMBL" id="BDGG01000007">
    <property type="protein sequence ID" value="GAV01317.1"/>
    <property type="molecule type" value="Genomic_DNA"/>
</dbReference>
<reference evidence="1 2" key="1">
    <citation type="journal article" date="2016" name="Nat. Commun.">
        <title>Extremotolerant tardigrade genome and improved radiotolerance of human cultured cells by tardigrade-unique protein.</title>
        <authorList>
            <person name="Hashimoto T."/>
            <person name="Horikawa D.D."/>
            <person name="Saito Y."/>
            <person name="Kuwahara H."/>
            <person name="Kozuka-Hata H."/>
            <person name="Shin-I T."/>
            <person name="Minakuchi Y."/>
            <person name="Ohishi K."/>
            <person name="Motoyama A."/>
            <person name="Aizu T."/>
            <person name="Enomoto A."/>
            <person name="Kondo K."/>
            <person name="Tanaka S."/>
            <person name="Hara Y."/>
            <person name="Koshikawa S."/>
            <person name="Sagara H."/>
            <person name="Miura T."/>
            <person name="Yokobori S."/>
            <person name="Miyagawa K."/>
            <person name="Suzuki Y."/>
            <person name="Kubo T."/>
            <person name="Oyama M."/>
            <person name="Kohara Y."/>
            <person name="Fujiyama A."/>
            <person name="Arakawa K."/>
            <person name="Katayama T."/>
            <person name="Toyoda A."/>
            <person name="Kunieda T."/>
        </authorList>
    </citation>
    <scope>NUCLEOTIDE SEQUENCE [LARGE SCALE GENOMIC DNA]</scope>
    <source>
        <strain evidence="1 2">YOKOZUNA-1</strain>
    </source>
</reference>
<feature type="non-terminal residue" evidence="1">
    <location>
        <position position="1"/>
    </location>
</feature>
<gene>
    <name evidence="1" type="primary">RvY_12051-1</name>
    <name evidence="1" type="synonym">RvY_12051.1</name>
    <name evidence="1" type="ORF">RvY_12051</name>
</gene>